<dbReference type="Proteomes" id="UP000012099">
    <property type="component" value="Unassembled WGS sequence"/>
</dbReference>
<evidence type="ECO:0000313" key="1">
    <source>
        <dbReference type="EMBL" id="EMM99256.1"/>
    </source>
</evidence>
<protein>
    <submittedName>
        <fullName evidence="1">Uncharacterized protein</fullName>
    </submittedName>
</protein>
<reference evidence="1 2" key="1">
    <citation type="submission" date="2013-01" db="EMBL/GenBank/DDBJ databases">
        <authorList>
            <person name="Harkins D.M."/>
            <person name="Durkin A.S."/>
            <person name="Brinkac L.M."/>
            <person name="Haft D.H."/>
            <person name="Selengut J.D."/>
            <person name="Sanka R."/>
            <person name="DePew J."/>
            <person name="Purushe J."/>
            <person name="Whelen A.C."/>
            <person name="Vinetz J.M."/>
            <person name="Sutton G.G."/>
            <person name="Nierman W.C."/>
            <person name="Fouts D.E."/>
        </authorList>
    </citation>
    <scope>NUCLEOTIDE SEQUENCE [LARGE SCALE GENOMIC DNA]</scope>
    <source>
        <strain evidence="1 2">2007001578</strain>
    </source>
</reference>
<comment type="caution">
    <text evidence="1">The sequence shown here is derived from an EMBL/GenBank/DDBJ whole genome shotgun (WGS) entry which is preliminary data.</text>
</comment>
<dbReference type="EMBL" id="AHMH02000125">
    <property type="protein sequence ID" value="EMM99256.1"/>
    <property type="molecule type" value="Genomic_DNA"/>
</dbReference>
<evidence type="ECO:0000313" key="2">
    <source>
        <dbReference type="Proteomes" id="UP000012099"/>
    </source>
</evidence>
<name>A0ABN0IXQ8_9LEPT</name>
<keyword evidence="2" id="KW-1185">Reference proteome</keyword>
<proteinExistence type="predicted"/>
<accession>A0ABN0IXQ8</accession>
<organism evidence="1 2">
    <name type="scientific">Leptospira noguchii str. 2007001578</name>
    <dbReference type="NCBI Taxonomy" id="1049974"/>
    <lineage>
        <taxon>Bacteria</taxon>
        <taxon>Pseudomonadati</taxon>
        <taxon>Spirochaetota</taxon>
        <taxon>Spirochaetia</taxon>
        <taxon>Leptospirales</taxon>
        <taxon>Leptospiraceae</taxon>
        <taxon>Leptospira</taxon>
    </lineage>
</organism>
<sequence>MGTTAIVSNLLRKNELMERNAKRLLLTLENECPKNSLSKWRFVLILESF</sequence>
<gene>
    <name evidence="1" type="ORF">LEP1GSC035_4332</name>
</gene>